<dbReference type="InParanoid" id="A7SRJ8"/>
<dbReference type="EMBL" id="DS469763">
    <property type="protein sequence ID" value="EDO33673.1"/>
    <property type="molecule type" value="Genomic_DNA"/>
</dbReference>
<reference evidence="1 2" key="1">
    <citation type="journal article" date="2007" name="Science">
        <title>Sea anemone genome reveals ancestral eumetazoan gene repertoire and genomic organization.</title>
        <authorList>
            <person name="Putnam N.H."/>
            <person name="Srivastava M."/>
            <person name="Hellsten U."/>
            <person name="Dirks B."/>
            <person name="Chapman J."/>
            <person name="Salamov A."/>
            <person name="Terry A."/>
            <person name="Shapiro H."/>
            <person name="Lindquist E."/>
            <person name="Kapitonov V.V."/>
            <person name="Jurka J."/>
            <person name="Genikhovich G."/>
            <person name="Grigoriev I.V."/>
            <person name="Lucas S.M."/>
            <person name="Steele R.E."/>
            <person name="Finnerty J.R."/>
            <person name="Technau U."/>
            <person name="Martindale M.Q."/>
            <person name="Rokhsar D.S."/>
        </authorList>
    </citation>
    <scope>NUCLEOTIDE SEQUENCE [LARGE SCALE GENOMIC DNA]</scope>
    <source>
        <strain evidence="2">CH2 X CH6</strain>
    </source>
</reference>
<proteinExistence type="predicted"/>
<sequence>MLSGFATSGAKWDWAQAHRTEAPPLPLYSHSPPRLTTTKEPIRCGRIRHVVTQCPIGLCALS</sequence>
<dbReference type="AlphaFoldDB" id="A7SRJ8"/>
<protein>
    <submittedName>
        <fullName evidence="1">Uncharacterized protein</fullName>
    </submittedName>
</protein>
<name>A7SRJ8_NEMVE</name>
<gene>
    <name evidence="1" type="ORF">NEMVEDRAFT_v1g233511</name>
</gene>
<keyword evidence="2" id="KW-1185">Reference proteome</keyword>
<dbReference type="HOGENOM" id="CLU_2906745_0_0_1"/>
<evidence type="ECO:0000313" key="1">
    <source>
        <dbReference type="EMBL" id="EDO33673.1"/>
    </source>
</evidence>
<accession>A7SRJ8</accession>
<dbReference type="Proteomes" id="UP000001593">
    <property type="component" value="Unassembled WGS sequence"/>
</dbReference>
<evidence type="ECO:0000313" key="2">
    <source>
        <dbReference type="Proteomes" id="UP000001593"/>
    </source>
</evidence>
<organism evidence="1 2">
    <name type="scientific">Nematostella vectensis</name>
    <name type="common">Starlet sea anemone</name>
    <dbReference type="NCBI Taxonomy" id="45351"/>
    <lineage>
        <taxon>Eukaryota</taxon>
        <taxon>Metazoa</taxon>
        <taxon>Cnidaria</taxon>
        <taxon>Anthozoa</taxon>
        <taxon>Hexacorallia</taxon>
        <taxon>Actiniaria</taxon>
        <taxon>Edwardsiidae</taxon>
        <taxon>Nematostella</taxon>
    </lineage>
</organism>